<reference evidence="3 4" key="1">
    <citation type="submission" date="2014-10" db="EMBL/GenBank/DDBJ databases">
        <title>Draft genome of the hookworm Ancylostoma caninum.</title>
        <authorList>
            <person name="Mitreva M."/>
        </authorList>
    </citation>
    <scope>NUCLEOTIDE SEQUENCE [LARGE SCALE GENOMIC DNA]</scope>
    <source>
        <strain evidence="3 4">Baltimore</strain>
    </source>
</reference>
<dbReference type="AlphaFoldDB" id="A0A368FE11"/>
<evidence type="ECO:0000259" key="2">
    <source>
        <dbReference type="SMART" id="SM00271"/>
    </source>
</evidence>
<proteinExistence type="predicted"/>
<dbReference type="GO" id="GO:0005737">
    <property type="term" value="C:cytoplasm"/>
    <property type="evidence" value="ECO:0007669"/>
    <property type="project" value="TreeGrafter"/>
</dbReference>
<keyword evidence="4" id="KW-1185">Reference proteome</keyword>
<gene>
    <name evidence="3" type="ORF">ANCCAN_24407</name>
</gene>
<dbReference type="PANTHER" id="PTHR23172">
    <property type="entry name" value="AUXILIN/CYCLIN G-ASSOCIATED KINASE-RELATED"/>
    <property type="match status" value="1"/>
</dbReference>
<feature type="compositionally biased region" description="Pro residues" evidence="1">
    <location>
        <begin position="67"/>
        <end position="77"/>
    </location>
</feature>
<dbReference type="SUPFAM" id="SSF46565">
    <property type="entry name" value="Chaperone J-domain"/>
    <property type="match status" value="1"/>
</dbReference>
<feature type="domain" description="J" evidence="2">
    <location>
        <begin position="268"/>
        <end position="346"/>
    </location>
</feature>
<dbReference type="SMART" id="SM00271">
    <property type="entry name" value="DnaJ"/>
    <property type="match status" value="1"/>
</dbReference>
<dbReference type="CDD" id="cd06257">
    <property type="entry name" value="DnaJ"/>
    <property type="match status" value="1"/>
</dbReference>
<dbReference type="GO" id="GO:0072583">
    <property type="term" value="P:clathrin-dependent endocytosis"/>
    <property type="evidence" value="ECO:0007669"/>
    <property type="project" value="TreeGrafter"/>
</dbReference>
<dbReference type="GO" id="GO:0072318">
    <property type="term" value="P:clathrin coat disassembly"/>
    <property type="evidence" value="ECO:0007669"/>
    <property type="project" value="TreeGrafter"/>
</dbReference>
<dbReference type="GO" id="GO:0030276">
    <property type="term" value="F:clathrin binding"/>
    <property type="evidence" value="ECO:0007669"/>
    <property type="project" value="TreeGrafter"/>
</dbReference>
<comment type="caution">
    <text evidence="3">The sequence shown here is derived from an EMBL/GenBank/DDBJ whole genome shotgun (WGS) entry which is preliminary data.</text>
</comment>
<feature type="compositionally biased region" description="Polar residues" evidence="1">
    <location>
        <begin position="95"/>
        <end position="104"/>
    </location>
</feature>
<protein>
    <submittedName>
        <fullName evidence="3">DnaJ domain protein</fullName>
    </submittedName>
</protein>
<dbReference type="PANTHER" id="PTHR23172:SF19">
    <property type="entry name" value="J DOMAIN-CONTAINING PROTEIN"/>
    <property type="match status" value="1"/>
</dbReference>
<dbReference type="OrthoDB" id="1717591at2759"/>
<dbReference type="InterPro" id="IPR036869">
    <property type="entry name" value="J_dom_sf"/>
</dbReference>
<dbReference type="FunFam" id="1.10.287.110:FF:000002">
    <property type="entry name" value="putative tyrosine-protein phosphatase auxilin isoform X2"/>
    <property type="match status" value="1"/>
</dbReference>
<dbReference type="Proteomes" id="UP000252519">
    <property type="component" value="Unassembled WGS sequence"/>
</dbReference>
<dbReference type="Gene3D" id="1.10.287.110">
    <property type="entry name" value="DnaJ domain"/>
    <property type="match status" value="1"/>
</dbReference>
<dbReference type="EMBL" id="JOJR01001764">
    <property type="protein sequence ID" value="RCN29828.1"/>
    <property type="molecule type" value="Genomic_DNA"/>
</dbReference>
<dbReference type="InterPro" id="IPR001623">
    <property type="entry name" value="DnaJ_domain"/>
</dbReference>
<evidence type="ECO:0000256" key="1">
    <source>
        <dbReference type="SAM" id="MobiDB-lite"/>
    </source>
</evidence>
<feature type="region of interest" description="Disordered" evidence="1">
    <location>
        <begin position="61"/>
        <end position="108"/>
    </location>
</feature>
<name>A0A368FE11_ANCCA</name>
<organism evidence="3 4">
    <name type="scientific">Ancylostoma caninum</name>
    <name type="common">Dog hookworm</name>
    <dbReference type="NCBI Taxonomy" id="29170"/>
    <lineage>
        <taxon>Eukaryota</taxon>
        <taxon>Metazoa</taxon>
        <taxon>Ecdysozoa</taxon>
        <taxon>Nematoda</taxon>
        <taxon>Chromadorea</taxon>
        <taxon>Rhabditida</taxon>
        <taxon>Rhabditina</taxon>
        <taxon>Rhabditomorpha</taxon>
        <taxon>Strongyloidea</taxon>
        <taxon>Ancylostomatidae</taxon>
        <taxon>Ancylostomatinae</taxon>
        <taxon>Ancylostoma</taxon>
    </lineage>
</organism>
<dbReference type="GO" id="GO:0031982">
    <property type="term" value="C:vesicle"/>
    <property type="evidence" value="ECO:0007669"/>
    <property type="project" value="TreeGrafter"/>
</dbReference>
<evidence type="ECO:0000313" key="4">
    <source>
        <dbReference type="Proteomes" id="UP000252519"/>
    </source>
</evidence>
<sequence>MDTAEAYERQAGIRVTHIADPDSEHYRFDCEKETPILSAFTPPCGQASEFDLLDLGSTAASVATEPGPAPTAAPAPMPTTTAPDPFSDLLKDSWSAPTGPNLHNTGDLLGEWSGSNNLLSAGSQASMHRNVSAPAFQPSSTNFDPFAEFLSQSASNPASAQGFLIFSWRASRTVKCPLIASASNSGSTTPKPARPNYSRTAFENLNINPGAKPKVSSDTFGDLLSSQGFTASSKNVNRTLGDMRRAEEIKEMDPVSIKIRDWVIGKERNIRALLGSLNDVLWEGAEKWQQPKMADLLTAAQVKRSYYKACLVVHPDKQVGQPHEKLARAIFTELNDAWNAFEQAGSQSL</sequence>
<evidence type="ECO:0000313" key="3">
    <source>
        <dbReference type="EMBL" id="RCN29828.1"/>
    </source>
</evidence>
<dbReference type="STRING" id="29170.A0A368FE11"/>
<accession>A0A368FE11</accession>